<feature type="active site" evidence="7">
    <location>
        <position position="397"/>
    </location>
</feature>
<keyword evidence="8" id="KW-0175">Coiled coil</keyword>
<dbReference type="SUPFAM" id="SSF53032">
    <property type="entry name" value="tRNA-intron endonuclease catalytic domain-like"/>
    <property type="match status" value="1"/>
</dbReference>
<feature type="active site" evidence="7">
    <location>
        <position position="405"/>
    </location>
</feature>
<feature type="active site" evidence="7">
    <location>
        <position position="454"/>
    </location>
</feature>
<dbReference type="PANTHER" id="PTHR21227">
    <property type="entry name" value="TRNA-SPLICING ENDONUCLEASE SUBUNIT SEN2"/>
    <property type="match status" value="1"/>
</dbReference>
<organism evidence="12 13">
    <name type="scientific">Periconia digitata</name>
    <dbReference type="NCBI Taxonomy" id="1303443"/>
    <lineage>
        <taxon>Eukaryota</taxon>
        <taxon>Fungi</taxon>
        <taxon>Dikarya</taxon>
        <taxon>Ascomycota</taxon>
        <taxon>Pezizomycotina</taxon>
        <taxon>Dothideomycetes</taxon>
        <taxon>Pleosporomycetidae</taxon>
        <taxon>Pleosporales</taxon>
        <taxon>Massarineae</taxon>
        <taxon>Periconiaceae</taxon>
        <taxon>Periconia</taxon>
    </lineage>
</organism>
<dbReference type="FunFam" id="3.40.1350.10:FF:000007">
    <property type="entry name" value="tRNA-splicing endonuclease subunit Sen2"/>
    <property type="match status" value="1"/>
</dbReference>
<dbReference type="GO" id="GO:0000214">
    <property type="term" value="C:tRNA-intron endonuclease complex"/>
    <property type="evidence" value="ECO:0007669"/>
    <property type="project" value="InterPro"/>
</dbReference>
<dbReference type="OrthoDB" id="10249562at2759"/>
<name>A0A9W4XFK8_9PLEO</name>
<evidence type="ECO:0000256" key="10">
    <source>
        <dbReference type="SAM" id="SignalP"/>
    </source>
</evidence>
<keyword evidence="4" id="KW-0456">Lyase</keyword>
<dbReference type="GO" id="GO:0003676">
    <property type="term" value="F:nucleic acid binding"/>
    <property type="evidence" value="ECO:0007669"/>
    <property type="project" value="InterPro"/>
</dbReference>
<evidence type="ECO:0000256" key="4">
    <source>
        <dbReference type="ARBA" id="ARBA00023239"/>
    </source>
</evidence>
<evidence type="ECO:0000256" key="5">
    <source>
        <dbReference type="ARBA" id="ARBA00032432"/>
    </source>
</evidence>
<dbReference type="GO" id="GO:0000213">
    <property type="term" value="F:tRNA-intron lyase activity"/>
    <property type="evidence" value="ECO:0007669"/>
    <property type="project" value="UniProtKB-EC"/>
</dbReference>
<dbReference type="EMBL" id="CAOQHR010000002">
    <property type="protein sequence ID" value="CAI6307930.1"/>
    <property type="molecule type" value="Genomic_DNA"/>
</dbReference>
<evidence type="ECO:0000313" key="13">
    <source>
        <dbReference type="Proteomes" id="UP001152607"/>
    </source>
</evidence>
<dbReference type="Gene3D" id="3.40.1350.10">
    <property type="match status" value="1"/>
</dbReference>
<dbReference type="InterPro" id="IPR036167">
    <property type="entry name" value="tRNA_intron_Endo_cat-like_sf"/>
</dbReference>
<feature type="compositionally biased region" description="Polar residues" evidence="9">
    <location>
        <begin position="39"/>
        <end position="59"/>
    </location>
</feature>
<dbReference type="InterPro" id="IPR011856">
    <property type="entry name" value="tRNA_endonuc-like_dom_sf"/>
</dbReference>
<evidence type="ECO:0000256" key="7">
    <source>
        <dbReference type="PIRSR" id="PIRSR011789-1"/>
    </source>
</evidence>
<dbReference type="PANTHER" id="PTHR21227:SF0">
    <property type="entry name" value="TRNA-SPLICING ENDONUCLEASE SUBUNIT SEN2"/>
    <property type="match status" value="1"/>
</dbReference>
<evidence type="ECO:0000256" key="1">
    <source>
        <dbReference type="ARBA" id="ARBA00008078"/>
    </source>
</evidence>
<reference evidence="12" key="1">
    <citation type="submission" date="2023-01" db="EMBL/GenBank/DDBJ databases">
        <authorList>
            <person name="Van Ghelder C."/>
            <person name="Rancurel C."/>
        </authorList>
    </citation>
    <scope>NUCLEOTIDE SEQUENCE</scope>
    <source>
        <strain evidence="12">CNCM I-4278</strain>
    </source>
</reference>
<comment type="catalytic activity">
    <reaction evidence="6">
        <text>pretRNA = a 3'-half-tRNA molecule with a 5'-OH end + a 5'-half-tRNA molecule with a 2',3'-cyclic phosphate end + an intron with a 2',3'-cyclic phosphate and a 5'-hydroxyl terminus.</text>
        <dbReference type="EC" id="4.6.1.16"/>
    </reaction>
</comment>
<evidence type="ECO:0000259" key="11">
    <source>
        <dbReference type="Pfam" id="PF01974"/>
    </source>
</evidence>
<dbReference type="InterPro" id="IPR016589">
    <property type="entry name" value="tRNA_splic_SEN2"/>
</dbReference>
<evidence type="ECO:0000256" key="3">
    <source>
        <dbReference type="ARBA" id="ARBA00022694"/>
    </source>
</evidence>
<comment type="caution">
    <text evidence="12">The sequence shown here is derived from an EMBL/GenBank/DDBJ whole genome shotgun (WGS) entry which is preliminary data.</text>
</comment>
<feature type="region of interest" description="Disordered" evidence="9">
    <location>
        <begin position="39"/>
        <end position="93"/>
    </location>
</feature>
<comment type="similarity">
    <text evidence="1">Belongs to the tRNA-intron endonuclease family.</text>
</comment>
<dbReference type="EC" id="4.6.1.16" evidence="2"/>
<dbReference type="GO" id="GO:0005737">
    <property type="term" value="C:cytoplasm"/>
    <property type="evidence" value="ECO:0007669"/>
    <property type="project" value="TreeGrafter"/>
</dbReference>
<feature type="signal peptide" evidence="10">
    <location>
        <begin position="1"/>
        <end position="20"/>
    </location>
</feature>
<proteinExistence type="inferred from homology"/>
<feature type="domain" description="tRNA intron endonuclease catalytic" evidence="11">
    <location>
        <begin position="367"/>
        <end position="461"/>
    </location>
</feature>
<dbReference type="Pfam" id="PF01974">
    <property type="entry name" value="tRNA_int_endo"/>
    <property type="match status" value="1"/>
</dbReference>
<gene>
    <name evidence="12" type="ORF">PDIGIT_LOCUS3096</name>
</gene>
<evidence type="ECO:0000256" key="2">
    <source>
        <dbReference type="ARBA" id="ARBA00012573"/>
    </source>
</evidence>
<dbReference type="Proteomes" id="UP001152607">
    <property type="component" value="Unassembled WGS sequence"/>
</dbReference>
<evidence type="ECO:0000256" key="8">
    <source>
        <dbReference type="SAM" id="Coils"/>
    </source>
</evidence>
<evidence type="ECO:0000256" key="6">
    <source>
        <dbReference type="ARBA" id="ARBA00034031"/>
    </source>
</evidence>
<keyword evidence="10" id="KW-0732">Signal</keyword>
<feature type="chain" id="PRO_5040972503" description="tRNA-intron lyase" evidence="10">
    <location>
        <begin position="21"/>
        <end position="501"/>
    </location>
</feature>
<dbReference type="GO" id="GO:0000379">
    <property type="term" value="P:tRNA-type intron splice site recognition and cleavage"/>
    <property type="evidence" value="ECO:0007669"/>
    <property type="project" value="TreeGrafter"/>
</dbReference>
<dbReference type="InterPro" id="IPR006676">
    <property type="entry name" value="tRNA_splic"/>
</dbReference>
<feature type="coiled-coil region" evidence="8">
    <location>
        <begin position="207"/>
        <end position="234"/>
    </location>
</feature>
<sequence>MLKLLVTLLHTHFLSITIDCDYTDAADAAVEDSSLRSFSLKATPSPTGSSSKMASTTGSLKAEAPVSEGVTIPKPNSNNTDSSPKKPRAKRRTYNEIHAKSLPLEVYPLPTFIPHNPISLVRIAVSLISHSIRQPSSHIVIHKAYFSPETQSIHVTDPKFIRALWEQGFWGKGSLSRSEPHWLDQEKRRRGLDAIQTSEEHTRNRREDRRQMKLERAKAQREAIEEQLRKEGKTISDTQIADLVDEGMFTESPKGTLYATGTDKPLEVANGTQETIIKAVIEDVPSNDVSGAEINDQEHLQLTFEEAFFLSYVLGVLEVFHDDSTLQPSDLLRLFCRHSKFLTTEDPGFTGSLLQSDNNMIAPDNPFVMKYVVLHHFRSLGWVVRPGIKFACDYLLYLRGPAFNHAEFAVMIIPSYSHPYWSEDPERAAVSRKKASRDWWWLHRLNRVQTQVFKTLMLVYVEIPPPWDENNGKKVDIGNVLTRYCVRETLWKRWSVNRNRD</sequence>
<protein>
    <recommendedName>
        <fullName evidence="2">tRNA-intron lyase</fullName>
        <ecNumber evidence="2">4.6.1.16</ecNumber>
    </recommendedName>
    <alternativeName>
        <fullName evidence="5">tRNA-intron endonuclease Sen2</fullName>
    </alternativeName>
</protein>
<dbReference type="InterPro" id="IPR006677">
    <property type="entry name" value="tRNA_intron_Endonuc_cat-like"/>
</dbReference>
<dbReference type="CDD" id="cd22363">
    <property type="entry name" value="tRNA-intron_lyase_C"/>
    <property type="match status" value="1"/>
</dbReference>
<dbReference type="PIRSF" id="PIRSF011789">
    <property type="entry name" value="tRNA_splic_SEN2"/>
    <property type="match status" value="1"/>
</dbReference>
<evidence type="ECO:0000313" key="12">
    <source>
        <dbReference type="EMBL" id="CAI6307930.1"/>
    </source>
</evidence>
<accession>A0A9W4XFK8</accession>
<keyword evidence="13" id="KW-1185">Reference proteome</keyword>
<keyword evidence="3" id="KW-0819">tRNA processing</keyword>
<evidence type="ECO:0000256" key="9">
    <source>
        <dbReference type="SAM" id="MobiDB-lite"/>
    </source>
</evidence>
<dbReference type="AlphaFoldDB" id="A0A9W4XFK8"/>